<name>A0A8T2PUL3_9TELE</name>
<comment type="caution">
    <text evidence="2">The sequence shown here is derived from an EMBL/GenBank/DDBJ whole genome shotgun (WGS) entry which is preliminary data.</text>
</comment>
<keyword evidence="1" id="KW-1133">Transmembrane helix</keyword>
<evidence type="ECO:0000313" key="3">
    <source>
        <dbReference type="Proteomes" id="UP000824540"/>
    </source>
</evidence>
<evidence type="ECO:0000256" key="1">
    <source>
        <dbReference type="SAM" id="Phobius"/>
    </source>
</evidence>
<proteinExistence type="predicted"/>
<organism evidence="2 3">
    <name type="scientific">Albula glossodonta</name>
    <name type="common">roundjaw bonefish</name>
    <dbReference type="NCBI Taxonomy" id="121402"/>
    <lineage>
        <taxon>Eukaryota</taxon>
        <taxon>Metazoa</taxon>
        <taxon>Chordata</taxon>
        <taxon>Craniata</taxon>
        <taxon>Vertebrata</taxon>
        <taxon>Euteleostomi</taxon>
        <taxon>Actinopterygii</taxon>
        <taxon>Neopterygii</taxon>
        <taxon>Teleostei</taxon>
        <taxon>Albuliformes</taxon>
        <taxon>Albulidae</taxon>
        <taxon>Albula</taxon>
    </lineage>
</organism>
<gene>
    <name evidence="2" type="ORF">JZ751_001659</name>
</gene>
<accession>A0A8T2PUL3</accession>
<protein>
    <submittedName>
        <fullName evidence="2">Uncharacterized protein</fullName>
    </submittedName>
</protein>
<keyword evidence="1" id="KW-0812">Transmembrane</keyword>
<dbReference type="AlphaFoldDB" id="A0A8T2PUL3"/>
<keyword evidence="1" id="KW-0472">Membrane</keyword>
<dbReference type="Proteomes" id="UP000824540">
    <property type="component" value="Unassembled WGS sequence"/>
</dbReference>
<keyword evidence="3" id="KW-1185">Reference proteome</keyword>
<evidence type="ECO:0000313" key="2">
    <source>
        <dbReference type="EMBL" id="KAG9354946.1"/>
    </source>
</evidence>
<dbReference type="EMBL" id="JAFBMS010000002">
    <property type="protein sequence ID" value="KAG9354946.1"/>
    <property type="molecule type" value="Genomic_DNA"/>
</dbReference>
<sequence>MGRTCWMGPQPWNSSRSLFSGSSMEKARLLTKTLRLSLRLSSVASWVLRASAASSRPFLAPGASIFLGGGPPFRPNSPVSVSMNSSAPSPLKPGNKMVRLITTCGTPLPDSSPHSSSSSSSSSAFLFSPAFFWVFFWAFFSALALRRCSAFSSSCRASRASFSATCQDGWTLRKHSRPINTALSLVLCPMPLQSQQVVLPQTHGPGAVPDCPVVRGQNQVSYLQLTVLIYHRQNPVTNSTVSTRQYIL</sequence>
<feature type="transmembrane region" description="Helical" evidence="1">
    <location>
        <begin position="124"/>
        <end position="145"/>
    </location>
</feature>
<reference evidence="2" key="1">
    <citation type="thesis" date="2021" institute="BYU ScholarsArchive" country="Provo, UT, USA">
        <title>Applications of and Algorithms for Genome Assembly and Genomic Analyses with an Emphasis on Marine Teleosts.</title>
        <authorList>
            <person name="Pickett B.D."/>
        </authorList>
    </citation>
    <scope>NUCLEOTIDE SEQUENCE</scope>
    <source>
        <strain evidence="2">HI-2016</strain>
    </source>
</reference>